<sequence>MAASLRDVKILLAAVFLRRASFGITSQVLTLFLVSLGISKTSVGLFMTLTLLGDTLISLGLTWYSERLGRRVVMITGCVLMVAAGLMFAQSLSFWVLLSAAVLGVISTSGDETGPFKSVEEACLSHLIPPELRAFTFATYGLLGTLGSAVGSFMCGGLVLYWSTVFHWPLERCYRTSFVVYAFIGLLKLALSLTLSNECELDLRAHGRAAASLGDANPPSISTEPHSQPLLEDGVYSDYCAKQEPFTANTFAPETLLYLPRLLVVFMLDSFGYGFMPPAWIVYYFKTVYDASPAFVGTLFFFTNLVDSISSVVSALAFLAFGPVKAILVAQLPSAAFFANVPLWDSYIAAAAFYFLFCACATMDVVPRQILLTHLFPARDLTRALGLVNIAKTFARCIGPLFSGRIAELGRLDIAFYINSACLLAANTILGCSFMHLDQSILRAHGK</sequence>
<feature type="transmembrane region" description="Helical" evidence="2">
    <location>
        <begin position="174"/>
        <end position="195"/>
    </location>
</feature>
<dbReference type="Gene3D" id="1.20.1250.20">
    <property type="entry name" value="MFS general substrate transporter like domains"/>
    <property type="match status" value="2"/>
</dbReference>
<gene>
    <name evidence="4" type="ORF">METBISCDRAFT_31808</name>
</gene>
<feature type="domain" description="Major facilitator superfamily (MFS) profile" evidence="3">
    <location>
        <begin position="7"/>
        <end position="438"/>
    </location>
</feature>
<dbReference type="OrthoDB" id="10027823at2759"/>
<accession>A0A4P9Z956</accession>
<keyword evidence="2" id="KW-0812">Transmembrane</keyword>
<evidence type="ECO:0000259" key="3">
    <source>
        <dbReference type="PROSITE" id="PS50850"/>
    </source>
</evidence>
<evidence type="ECO:0000256" key="2">
    <source>
        <dbReference type="SAM" id="Phobius"/>
    </source>
</evidence>
<dbReference type="InterPro" id="IPR011701">
    <property type="entry name" value="MFS"/>
</dbReference>
<keyword evidence="2" id="KW-0472">Membrane</keyword>
<keyword evidence="5" id="KW-1185">Reference proteome</keyword>
<feature type="transmembrane region" description="Helical" evidence="2">
    <location>
        <begin position="137"/>
        <end position="162"/>
    </location>
</feature>
<feature type="transmembrane region" description="Helical" evidence="2">
    <location>
        <begin position="44"/>
        <end position="65"/>
    </location>
</feature>
<proteinExistence type="predicted"/>
<evidence type="ECO:0000256" key="1">
    <source>
        <dbReference type="ARBA" id="ARBA00004141"/>
    </source>
</evidence>
<dbReference type="GO" id="GO:0000329">
    <property type="term" value="C:fungal-type vacuole membrane"/>
    <property type="evidence" value="ECO:0007669"/>
    <property type="project" value="TreeGrafter"/>
</dbReference>
<dbReference type="InterPro" id="IPR036259">
    <property type="entry name" value="MFS_trans_sf"/>
</dbReference>
<feature type="transmembrane region" description="Helical" evidence="2">
    <location>
        <begin position="341"/>
        <end position="363"/>
    </location>
</feature>
<dbReference type="SUPFAM" id="SSF103473">
    <property type="entry name" value="MFS general substrate transporter"/>
    <property type="match status" value="1"/>
</dbReference>
<feature type="transmembrane region" description="Helical" evidence="2">
    <location>
        <begin position="295"/>
        <end position="321"/>
    </location>
</feature>
<dbReference type="EMBL" id="ML004499">
    <property type="protein sequence ID" value="RKP29233.1"/>
    <property type="molecule type" value="Genomic_DNA"/>
</dbReference>
<dbReference type="PANTHER" id="PTHR23520:SF2">
    <property type="entry name" value="ABR173CP"/>
    <property type="match status" value="1"/>
</dbReference>
<feature type="transmembrane region" description="Helical" evidence="2">
    <location>
        <begin position="20"/>
        <end position="38"/>
    </location>
</feature>
<name>A0A4P9Z956_9ASCO</name>
<dbReference type="Proteomes" id="UP000268321">
    <property type="component" value="Unassembled WGS sequence"/>
</dbReference>
<dbReference type="InterPro" id="IPR020846">
    <property type="entry name" value="MFS_dom"/>
</dbReference>
<dbReference type="AlphaFoldDB" id="A0A4P9Z956"/>
<evidence type="ECO:0000313" key="5">
    <source>
        <dbReference type="Proteomes" id="UP000268321"/>
    </source>
</evidence>
<evidence type="ECO:0000313" key="4">
    <source>
        <dbReference type="EMBL" id="RKP29233.1"/>
    </source>
</evidence>
<comment type="subcellular location">
    <subcellularLocation>
        <location evidence="1">Membrane</location>
        <topology evidence="1">Multi-pass membrane protein</topology>
    </subcellularLocation>
</comment>
<protein>
    <submittedName>
        <fullName evidence="4">MFS general substrate transporter</fullName>
    </submittedName>
</protein>
<keyword evidence="2" id="KW-1133">Transmembrane helix</keyword>
<feature type="transmembrane region" description="Helical" evidence="2">
    <location>
        <begin position="262"/>
        <end position="283"/>
    </location>
</feature>
<dbReference type="GO" id="GO:0022857">
    <property type="term" value="F:transmembrane transporter activity"/>
    <property type="evidence" value="ECO:0007669"/>
    <property type="project" value="InterPro"/>
</dbReference>
<dbReference type="Pfam" id="PF07690">
    <property type="entry name" value="MFS_1"/>
    <property type="match status" value="2"/>
</dbReference>
<feature type="transmembrane region" description="Helical" evidence="2">
    <location>
        <begin position="72"/>
        <end position="98"/>
    </location>
</feature>
<dbReference type="PROSITE" id="PS50850">
    <property type="entry name" value="MFS"/>
    <property type="match status" value="1"/>
</dbReference>
<reference evidence="5" key="1">
    <citation type="journal article" date="2018" name="Nat. Microbiol.">
        <title>Leveraging single-cell genomics to expand the fungal tree of life.</title>
        <authorList>
            <person name="Ahrendt S.R."/>
            <person name="Quandt C.A."/>
            <person name="Ciobanu D."/>
            <person name="Clum A."/>
            <person name="Salamov A."/>
            <person name="Andreopoulos B."/>
            <person name="Cheng J.F."/>
            <person name="Woyke T."/>
            <person name="Pelin A."/>
            <person name="Henrissat B."/>
            <person name="Reynolds N.K."/>
            <person name="Benny G.L."/>
            <person name="Smith M.E."/>
            <person name="James T.Y."/>
            <person name="Grigoriev I.V."/>
        </authorList>
    </citation>
    <scope>NUCLEOTIDE SEQUENCE [LARGE SCALE GENOMIC DNA]</scope>
    <source>
        <strain evidence="5">Baker2002</strain>
    </source>
</reference>
<organism evidence="4 5">
    <name type="scientific">Metschnikowia bicuspidata</name>
    <dbReference type="NCBI Taxonomy" id="27322"/>
    <lineage>
        <taxon>Eukaryota</taxon>
        <taxon>Fungi</taxon>
        <taxon>Dikarya</taxon>
        <taxon>Ascomycota</taxon>
        <taxon>Saccharomycotina</taxon>
        <taxon>Pichiomycetes</taxon>
        <taxon>Metschnikowiaceae</taxon>
        <taxon>Metschnikowia</taxon>
    </lineage>
</organism>
<feature type="transmembrane region" description="Helical" evidence="2">
    <location>
        <begin position="414"/>
        <end position="437"/>
    </location>
</feature>
<dbReference type="PANTHER" id="PTHR23520">
    <property type="entry name" value="TRANSPORTER, PUTATIVE (AFU_ORTHOLOGUE AFUA_3G04000)-RELATED"/>
    <property type="match status" value="1"/>
</dbReference>